<evidence type="ECO:0000313" key="11">
    <source>
        <dbReference type="Proteomes" id="UP000264120"/>
    </source>
</evidence>
<evidence type="ECO:0000256" key="3">
    <source>
        <dbReference type="ARBA" id="ARBA00022603"/>
    </source>
</evidence>
<evidence type="ECO:0000256" key="1">
    <source>
        <dbReference type="ARBA" id="ARBA00006594"/>
    </source>
</evidence>
<dbReference type="InterPro" id="IPR003356">
    <property type="entry name" value="DNA_methylase_A-5"/>
</dbReference>
<dbReference type="GO" id="GO:0009007">
    <property type="term" value="F:site-specific DNA-methyltransferase (adenine-specific) activity"/>
    <property type="evidence" value="ECO:0007669"/>
    <property type="project" value="UniProtKB-EC"/>
</dbReference>
<dbReference type="Pfam" id="PF12161">
    <property type="entry name" value="HsdM_N"/>
    <property type="match status" value="1"/>
</dbReference>
<keyword evidence="3 10" id="KW-0489">Methyltransferase</keyword>
<dbReference type="Proteomes" id="UP000264120">
    <property type="component" value="Chromosome"/>
</dbReference>
<dbReference type="PANTHER" id="PTHR42933">
    <property type="entry name" value="SLR6095 PROTEIN"/>
    <property type="match status" value="1"/>
</dbReference>
<dbReference type="PRINTS" id="PR00507">
    <property type="entry name" value="N12N6MTFRASE"/>
</dbReference>
<evidence type="ECO:0000259" key="8">
    <source>
        <dbReference type="Pfam" id="PF02384"/>
    </source>
</evidence>
<protein>
    <recommendedName>
        <fullName evidence="2">site-specific DNA-methyltransferase (adenine-specific)</fullName>
        <ecNumber evidence="2">2.1.1.72</ecNumber>
    </recommendedName>
</protein>
<dbReference type="SUPFAM" id="SSF53335">
    <property type="entry name" value="S-adenosyl-L-methionine-dependent methyltransferases"/>
    <property type="match status" value="1"/>
</dbReference>
<dbReference type="EMBL" id="CP023036">
    <property type="protein sequence ID" value="AXY23169.1"/>
    <property type="molecule type" value="Genomic_DNA"/>
</dbReference>
<proteinExistence type="inferred from homology"/>
<dbReference type="InterPro" id="IPR029063">
    <property type="entry name" value="SAM-dependent_MTases_sf"/>
</dbReference>
<dbReference type="PANTHER" id="PTHR42933:SF3">
    <property type="entry name" value="TYPE I RESTRICTION ENZYME MJAVIII METHYLASE SUBUNIT"/>
    <property type="match status" value="1"/>
</dbReference>
<dbReference type="EC" id="2.1.1.72" evidence="2"/>
<comment type="similarity">
    <text evidence="1">Belongs to the N(4)/N(6)-methyltransferase family.</text>
</comment>
<comment type="catalytic activity">
    <reaction evidence="7">
        <text>a 2'-deoxyadenosine in DNA + S-adenosyl-L-methionine = an N(6)-methyl-2'-deoxyadenosine in DNA + S-adenosyl-L-homocysteine + H(+)</text>
        <dbReference type="Rhea" id="RHEA:15197"/>
        <dbReference type="Rhea" id="RHEA-COMP:12418"/>
        <dbReference type="Rhea" id="RHEA-COMP:12419"/>
        <dbReference type="ChEBI" id="CHEBI:15378"/>
        <dbReference type="ChEBI" id="CHEBI:57856"/>
        <dbReference type="ChEBI" id="CHEBI:59789"/>
        <dbReference type="ChEBI" id="CHEBI:90615"/>
        <dbReference type="ChEBI" id="CHEBI:90616"/>
        <dbReference type="EC" id="2.1.1.72"/>
    </reaction>
</comment>
<evidence type="ECO:0000256" key="7">
    <source>
        <dbReference type="ARBA" id="ARBA00047942"/>
    </source>
</evidence>
<dbReference type="Pfam" id="PF02384">
    <property type="entry name" value="N6_Mtase"/>
    <property type="match status" value="1"/>
</dbReference>
<dbReference type="GO" id="GO:0009307">
    <property type="term" value="P:DNA restriction-modification system"/>
    <property type="evidence" value="ECO:0007669"/>
    <property type="project" value="UniProtKB-KW"/>
</dbReference>
<evidence type="ECO:0000256" key="5">
    <source>
        <dbReference type="ARBA" id="ARBA00022691"/>
    </source>
</evidence>
<dbReference type="GO" id="GO:0032259">
    <property type="term" value="P:methylation"/>
    <property type="evidence" value="ECO:0007669"/>
    <property type="project" value="UniProtKB-KW"/>
</dbReference>
<evidence type="ECO:0000256" key="2">
    <source>
        <dbReference type="ARBA" id="ARBA00011900"/>
    </source>
</evidence>
<gene>
    <name evidence="10" type="ORF">CD178_02421</name>
</gene>
<dbReference type="Gene3D" id="3.40.50.150">
    <property type="entry name" value="Vaccinia Virus protein VP39"/>
    <property type="match status" value="1"/>
</dbReference>
<dbReference type="KEGG" id="ksc:CD178_02421"/>
<reference evidence="10 11" key="1">
    <citation type="submission" date="2017-08" db="EMBL/GenBank/DDBJ databases">
        <title>Complete genome sequence of Gluconacetobacter saccharivorans CV1 isolated from Fermented Vinegar.</title>
        <authorList>
            <person name="Kim S.-Y."/>
        </authorList>
    </citation>
    <scope>NUCLEOTIDE SEQUENCE [LARGE SCALE GENOMIC DNA]</scope>
    <source>
        <strain evidence="10 11">CV1</strain>
    </source>
</reference>
<dbReference type="AlphaFoldDB" id="A0A347WE76"/>
<sequence>MHRPLLTAGAIWRIADLLRGALQPDEYGPVILAFTVLRRMEQARTRPAAGLAGVAQAVDGPATFETLLARLPRSVQSIMTQLDVRALAHRLAQAELLDAVAAHFAALDLAPAHYGTEGMARLFEELVHHFTTSRGTGVHYTPPEVTDLMVDLVFAADTAPTRHDLYDPAAGTGALLGRAADRLQARGMEIRLFGQELGQQSCALCRADLLLRGQSPAQITQGNTLTEDGHGKRHFARMLANPPFGLDWRNIRSAIQAEHACGPVGRFPAGLPRLSDGSMLFMQHLLAKMRSPRHGGSRVGVVTHAGALSGGGAESGESAIRRYLVEHDLIDAIIALPMGMFVNTGIATYVWILDNHKPAARQGRVRLIDASFLWRRAMRSSGEKRREMTPGHLSAIMEACMAGAEMDVVLHEGEDGAAEHWDMLAADAPQERVPCHDPDAPVTEVAKPPVPNDQDTPFDGGDGIYWPSSSRRVGFSRIVAGRDFLYRSLVVERPPHDDAPTRTVFLTDMAQDPHAWFASMIRPHDAAARLDMTRAQVGCAISFPRYFHRPAPHRPVEEIVRDLHHSMDRLAALMPDMTGKKQAE</sequence>
<keyword evidence="5" id="KW-0949">S-adenosyl-L-methionine</keyword>
<dbReference type="InterPro" id="IPR022749">
    <property type="entry name" value="D12N6_MeTrfase_N"/>
</dbReference>
<evidence type="ECO:0000256" key="4">
    <source>
        <dbReference type="ARBA" id="ARBA00022679"/>
    </source>
</evidence>
<dbReference type="GO" id="GO:0003677">
    <property type="term" value="F:DNA binding"/>
    <property type="evidence" value="ECO:0007669"/>
    <property type="project" value="InterPro"/>
</dbReference>
<evidence type="ECO:0000256" key="6">
    <source>
        <dbReference type="ARBA" id="ARBA00022747"/>
    </source>
</evidence>
<dbReference type="RefSeq" id="WP_174234116.1">
    <property type="nucleotide sequence ID" value="NZ_CP023036.1"/>
</dbReference>
<keyword evidence="11" id="KW-1185">Reference proteome</keyword>
<organism evidence="10 11">
    <name type="scientific">Komagataeibacter saccharivorans</name>
    <dbReference type="NCBI Taxonomy" id="265959"/>
    <lineage>
        <taxon>Bacteria</taxon>
        <taxon>Pseudomonadati</taxon>
        <taxon>Pseudomonadota</taxon>
        <taxon>Alphaproteobacteria</taxon>
        <taxon>Acetobacterales</taxon>
        <taxon>Acetobacteraceae</taxon>
        <taxon>Komagataeibacter</taxon>
    </lineage>
</organism>
<dbReference type="REBASE" id="271858">
    <property type="entry name" value="M.KsaCV1VI"/>
</dbReference>
<feature type="domain" description="N6 adenine-specific DNA methyltransferase N-terminal" evidence="9">
    <location>
        <begin position="10"/>
        <end position="46"/>
    </location>
</feature>
<dbReference type="GO" id="GO:0008170">
    <property type="term" value="F:N-methyltransferase activity"/>
    <property type="evidence" value="ECO:0007669"/>
    <property type="project" value="InterPro"/>
</dbReference>
<keyword evidence="4" id="KW-0808">Transferase</keyword>
<evidence type="ECO:0000313" key="10">
    <source>
        <dbReference type="EMBL" id="AXY23169.1"/>
    </source>
</evidence>
<name>A0A347WE76_9PROT</name>
<dbReference type="InterPro" id="IPR051537">
    <property type="entry name" value="DNA_Adenine_Mtase"/>
</dbReference>
<evidence type="ECO:0000259" key="9">
    <source>
        <dbReference type="Pfam" id="PF12161"/>
    </source>
</evidence>
<feature type="domain" description="DNA methylase adenine-specific" evidence="8">
    <location>
        <begin position="119"/>
        <end position="403"/>
    </location>
</feature>
<accession>A0A347WE76</accession>
<keyword evidence="6" id="KW-0680">Restriction system</keyword>